<dbReference type="EMBL" id="LOED01000001">
    <property type="protein sequence ID" value="KXG78812.1"/>
    <property type="molecule type" value="Genomic_DNA"/>
</dbReference>
<keyword evidence="3" id="KW-1185">Reference proteome</keyword>
<dbReference type="OrthoDB" id="1680765at2"/>
<accession>A0A140LE37</accession>
<gene>
    <name evidence="2" type="ORF">AN618_01500</name>
</gene>
<dbReference type="RefSeq" id="WP_066350841.1">
    <property type="nucleotide sequence ID" value="NZ_LOED01000001.1"/>
</dbReference>
<dbReference type="Proteomes" id="UP000070427">
    <property type="component" value="Unassembled WGS sequence"/>
</dbReference>
<dbReference type="InterPro" id="IPR036679">
    <property type="entry name" value="FlgN-like_sf"/>
</dbReference>
<comment type="caution">
    <text evidence="2">The sequence shown here is derived from an EMBL/GenBank/DDBJ whole genome shotgun (WGS) entry which is preliminary data.</text>
</comment>
<dbReference type="Pfam" id="PF05130">
    <property type="entry name" value="FlgN"/>
    <property type="match status" value="1"/>
</dbReference>
<dbReference type="GO" id="GO:0044780">
    <property type="term" value="P:bacterial-type flagellum assembly"/>
    <property type="evidence" value="ECO:0007669"/>
    <property type="project" value="InterPro"/>
</dbReference>
<dbReference type="STRING" id="520764.AN618_01500"/>
<name>A0A140LE37_9FIRM</name>
<dbReference type="SUPFAM" id="SSF140566">
    <property type="entry name" value="FlgN-like"/>
    <property type="match status" value="1"/>
</dbReference>
<evidence type="ECO:0000313" key="3">
    <source>
        <dbReference type="Proteomes" id="UP000070427"/>
    </source>
</evidence>
<reference evidence="2 3" key="1">
    <citation type="submission" date="2015-12" db="EMBL/GenBank/DDBJ databases">
        <title>Draft genome sequnece of Fervidicola ferrireducens strain Y170.</title>
        <authorList>
            <person name="Patel B.K."/>
        </authorList>
    </citation>
    <scope>NUCLEOTIDE SEQUENCE [LARGE SCALE GENOMIC DNA]</scope>
    <source>
        <strain evidence="2 3">Y170</strain>
    </source>
</reference>
<organism evidence="2 3">
    <name type="scientific">Fervidicola ferrireducens</name>
    <dbReference type="NCBI Taxonomy" id="520764"/>
    <lineage>
        <taxon>Bacteria</taxon>
        <taxon>Bacillati</taxon>
        <taxon>Bacillota</taxon>
        <taxon>Clostridia</taxon>
        <taxon>Thermosediminibacterales</taxon>
        <taxon>Thermosediminibacteraceae</taxon>
        <taxon>Fervidicola</taxon>
    </lineage>
</organism>
<dbReference type="FunCoup" id="A0A140LE37">
    <property type="interactions" value="55"/>
</dbReference>
<dbReference type="InterPro" id="IPR007809">
    <property type="entry name" value="FlgN-like"/>
</dbReference>
<evidence type="ECO:0000313" key="2">
    <source>
        <dbReference type="EMBL" id="KXG78812.1"/>
    </source>
</evidence>
<sequence length="161" mass="18429">MNFEGLVDQLIGNLKNQTELYRELLSLSEKKTDVLVKGDVKTLGEITDVEQEMILKLGKMESERMKIAQSLCGGETTAEKLKEILPEEKKKEFDRIAEELKEILLKLQHRNEINEKLIRRALEYINFSIELMTSAAKKATGYDAGGRTSEEETLRIIDRKA</sequence>
<proteinExistence type="predicted"/>
<evidence type="ECO:0008006" key="4">
    <source>
        <dbReference type="Google" id="ProtNLM"/>
    </source>
</evidence>
<dbReference type="Gene3D" id="1.20.58.300">
    <property type="entry name" value="FlgN-like"/>
    <property type="match status" value="1"/>
</dbReference>
<dbReference type="InParanoid" id="A0A140LE37"/>
<dbReference type="AlphaFoldDB" id="A0A140LE37"/>
<evidence type="ECO:0000256" key="1">
    <source>
        <dbReference type="ARBA" id="ARBA00022795"/>
    </source>
</evidence>
<keyword evidence="1" id="KW-1005">Bacterial flagellum biogenesis</keyword>
<protein>
    <recommendedName>
        <fullName evidence="4">FlgN protein</fullName>
    </recommendedName>
</protein>